<reference evidence="9 10" key="1">
    <citation type="submission" date="2024-03" db="EMBL/GenBank/DDBJ databases">
        <authorList>
            <person name="Cao K."/>
        </authorList>
    </citation>
    <scope>NUCLEOTIDE SEQUENCE [LARGE SCALE GENOMIC DNA]</scope>
    <source>
        <strain evidence="9 10">MCCC 1K00696</strain>
    </source>
</reference>
<evidence type="ECO:0000313" key="10">
    <source>
        <dbReference type="Proteomes" id="UP001491088"/>
    </source>
</evidence>
<dbReference type="PANTHER" id="PTHR43304">
    <property type="entry name" value="PHYTOCHROME-LIKE PROTEIN CPH1"/>
    <property type="match status" value="1"/>
</dbReference>
<dbReference type="InterPro" id="IPR035965">
    <property type="entry name" value="PAS-like_dom_sf"/>
</dbReference>
<feature type="transmembrane region" description="Helical" evidence="6">
    <location>
        <begin position="137"/>
        <end position="160"/>
    </location>
</feature>
<keyword evidence="6" id="KW-0812">Transmembrane</keyword>
<evidence type="ECO:0000313" key="9">
    <source>
        <dbReference type="EMBL" id="WYW55685.1"/>
    </source>
</evidence>
<name>A0ABZ2TRP5_9FLAO</name>
<evidence type="ECO:0000256" key="3">
    <source>
        <dbReference type="ARBA" id="ARBA00022553"/>
    </source>
</evidence>
<dbReference type="PROSITE" id="PS50113">
    <property type="entry name" value="PAC"/>
    <property type="match status" value="3"/>
</dbReference>
<dbReference type="InterPro" id="IPR001610">
    <property type="entry name" value="PAC"/>
</dbReference>
<comment type="catalytic activity">
    <reaction evidence="1">
        <text>ATP + protein L-histidine = ADP + protein N-phospho-L-histidine.</text>
        <dbReference type="EC" id="2.7.13.3"/>
    </reaction>
</comment>
<feature type="transmembrane region" description="Helical" evidence="6">
    <location>
        <begin position="167"/>
        <end position="192"/>
    </location>
</feature>
<proteinExistence type="predicted"/>
<accession>A0ABZ2TRP5</accession>
<keyword evidence="6" id="KW-0472">Membrane</keyword>
<evidence type="ECO:0000256" key="4">
    <source>
        <dbReference type="ARBA" id="ARBA00022679"/>
    </source>
</evidence>
<sequence length="665" mass="77515">MNYNLTLILFLQSTLVAFVILLLFKFRKKLGKGVLYACLGLFQFVQVMIFILNSVFQNFAYDFLVTPGSSIFVTISLFTLLLIYIKEDANETRKIISTILIANILIYFIVISFLWNLNGINSKNSFSVTDNFLKNTPSFIVGNIALFLDALLLIFTFEFISKRIRFLFLQISITMFVVLTFDTIFFSVFTFFNSNNLIDIIVSGLISKNSFTIYYSLLFYFYLRFLDETDKDLVYFKIKDVFKPLSYKQKFEVAVNDIKKANEMYRLLTTNSNDIICLQELNGNYSYVSPSIKNILGYEQSDFLGKQIFSIVHKDDIEELQKKISEKEFLKNNQKTPLIFRLKHKLGHYIWIEYSTSPIYQDNKITSFVTSAREITDRIISKNKLDNSLLLLQKREKALNEASRIGKMGFIEYDAMKKTYIWSDYLFYIFGLEPSDRPPPQETFLNYFEKESRQRILKNIKTLQEEGKSFNIEVKGKNQINKIIWLRLIIEPVFGANKIVVGRRGVLHDITHTKQAQLKLENSLELLEKNEDSLNIAGKIGELAFIEYNTKTDTFIWSDYAYKIFGLNPRNGTPTLKDVLTFFDEKSKIKLKNLINKINTKGQPGDIELKGIKRNGEEFWVRNIAQPIFNKNKELIGRRAILQDITKYKKVQSKLKTPKKSYKSL</sequence>
<dbReference type="InterPro" id="IPR013655">
    <property type="entry name" value="PAS_fold_3"/>
</dbReference>
<dbReference type="Proteomes" id="UP001491088">
    <property type="component" value="Chromosome"/>
</dbReference>
<dbReference type="Gene3D" id="3.30.450.20">
    <property type="entry name" value="PAS domain"/>
    <property type="match status" value="3"/>
</dbReference>
<feature type="transmembrane region" description="Helical" evidence="6">
    <location>
        <begin position="6"/>
        <end position="26"/>
    </location>
</feature>
<dbReference type="InterPro" id="IPR052162">
    <property type="entry name" value="Sensor_kinase/Photoreceptor"/>
</dbReference>
<feature type="domain" description="PAC" evidence="8">
    <location>
        <begin position="605"/>
        <end position="657"/>
    </location>
</feature>
<feature type="domain" description="PAC" evidence="8">
    <location>
        <begin position="336"/>
        <end position="387"/>
    </location>
</feature>
<dbReference type="SMART" id="SM00091">
    <property type="entry name" value="PAS"/>
    <property type="match status" value="1"/>
</dbReference>
<feature type="transmembrane region" description="Helical" evidence="6">
    <location>
        <begin position="33"/>
        <end position="52"/>
    </location>
</feature>
<evidence type="ECO:0000256" key="6">
    <source>
        <dbReference type="SAM" id="Phobius"/>
    </source>
</evidence>
<dbReference type="SMART" id="SM00086">
    <property type="entry name" value="PAC"/>
    <property type="match status" value="3"/>
</dbReference>
<evidence type="ECO:0000256" key="2">
    <source>
        <dbReference type="ARBA" id="ARBA00012438"/>
    </source>
</evidence>
<dbReference type="Pfam" id="PF08447">
    <property type="entry name" value="PAS_3"/>
    <property type="match status" value="1"/>
</dbReference>
<dbReference type="EC" id="2.7.13.3" evidence="2"/>
<gene>
    <name evidence="9" type="ORF">WG950_00205</name>
</gene>
<keyword evidence="4" id="KW-0808">Transferase</keyword>
<organism evidence="9 10">
    <name type="scientific">Polaribacter marinaquae</name>
    <dbReference type="NCBI Taxonomy" id="1642819"/>
    <lineage>
        <taxon>Bacteria</taxon>
        <taxon>Pseudomonadati</taxon>
        <taxon>Bacteroidota</taxon>
        <taxon>Flavobacteriia</taxon>
        <taxon>Flavobacteriales</taxon>
        <taxon>Flavobacteriaceae</taxon>
    </lineage>
</organism>
<dbReference type="PANTHER" id="PTHR43304:SF1">
    <property type="entry name" value="PAC DOMAIN-CONTAINING PROTEIN"/>
    <property type="match status" value="1"/>
</dbReference>
<feature type="domain" description="PAC" evidence="8">
    <location>
        <begin position="470"/>
        <end position="522"/>
    </location>
</feature>
<protein>
    <recommendedName>
        <fullName evidence="2">histidine kinase</fullName>
        <ecNumber evidence="2">2.7.13.3</ecNumber>
    </recommendedName>
</protein>
<keyword evidence="5" id="KW-0418">Kinase</keyword>
<feature type="transmembrane region" description="Helical" evidence="6">
    <location>
        <begin position="64"/>
        <end position="83"/>
    </location>
</feature>
<dbReference type="SUPFAM" id="SSF55785">
    <property type="entry name" value="PYP-like sensor domain (PAS domain)"/>
    <property type="match status" value="3"/>
</dbReference>
<keyword evidence="3" id="KW-0597">Phosphoprotein</keyword>
<dbReference type="NCBIfam" id="TIGR00229">
    <property type="entry name" value="sensory_box"/>
    <property type="match status" value="2"/>
</dbReference>
<dbReference type="EMBL" id="CP150496">
    <property type="protein sequence ID" value="WYW55685.1"/>
    <property type="molecule type" value="Genomic_DNA"/>
</dbReference>
<dbReference type="InterPro" id="IPR048533">
    <property type="entry name" value="VUPS"/>
</dbReference>
<dbReference type="RefSeq" id="WP_340933282.1">
    <property type="nucleotide sequence ID" value="NZ_CP150496.1"/>
</dbReference>
<keyword evidence="10" id="KW-1185">Reference proteome</keyword>
<feature type="transmembrane region" description="Helical" evidence="6">
    <location>
        <begin position="198"/>
        <end position="223"/>
    </location>
</feature>
<evidence type="ECO:0000259" key="7">
    <source>
        <dbReference type="PROSITE" id="PS50112"/>
    </source>
</evidence>
<dbReference type="Pfam" id="PF20973">
    <property type="entry name" value="VUPS"/>
    <property type="match status" value="1"/>
</dbReference>
<dbReference type="InterPro" id="IPR000014">
    <property type="entry name" value="PAS"/>
</dbReference>
<feature type="domain" description="PAS" evidence="7">
    <location>
        <begin position="261"/>
        <end position="333"/>
    </location>
</feature>
<dbReference type="InterPro" id="IPR000700">
    <property type="entry name" value="PAS-assoc_C"/>
</dbReference>
<evidence type="ECO:0000256" key="1">
    <source>
        <dbReference type="ARBA" id="ARBA00000085"/>
    </source>
</evidence>
<evidence type="ECO:0000259" key="8">
    <source>
        <dbReference type="PROSITE" id="PS50113"/>
    </source>
</evidence>
<dbReference type="Pfam" id="PF13426">
    <property type="entry name" value="PAS_9"/>
    <property type="match status" value="2"/>
</dbReference>
<dbReference type="PROSITE" id="PS50112">
    <property type="entry name" value="PAS"/>
    <property type="match status" value="1"/>
</dbReference>
<feature type="transmembrane region" description="Helical" evidence="6">
    <location>
        <begin position="95"/>
        <end position="117"/>
    </location>
</feature>
<keyword evidence="6" id="KW-1133">Transmembrane helix</keyword>
<dbReference type="CDD" id="cd00130">
    <property type="entry name" value="PAS"/>
    <property type="match status" value="2"/>
</dbReference>
<evidence type="ECO:0000256" key="5">
    <source>
        <dbReference type="ARBA" id="ARBA00022777"/>
    </source>
</evidence>